<dbReference type="STRING" id="568899.SAMN05192534_1468"/>
<sequence length="78" mass="8138">MTRLVGKVAIITGAGGGQGSAEAKLFASQGAKVIATDIQLEKAEQVVLDINNQYPNSAVAVKHDVSSEDDWKTVVQVA</sequence>
<name>A0A1G8KE27_9BACI</name>
<dbReference type="SUPFAM" id="SSF51735">
    <property type="entry name" value="NAD(P)-binding Rossmann-fold domains"/>
    <property type="match status" value="1"/>
</dbReference>
<organism evidence="1 2">
    <name type="scientific">Alteribacillus persepolensis</name>
    <dbReference type="NCBI Taxonomy" id="568899"/>
    <lineage>
        <taxon>Bacteria</taxon>
        <taxon>Bacillati</taxon>
        <taxon>Bacillota</taxon>
        <taxon>Bacilli</taxon>
        <taxon>Bacillales</taxon>
        <taxon>Bacillaceae</taxon>
        <taxon>Alteribacillus</taxon>
    </lineage>
</organism>
<evidence type="ECO:0000313" key="1">
    <source>
        <dbReference type="EMBL" id="SDI41697.1"/>
    </source>
</evidence>
<dbReference type="AlphaFoldDB" id="A0A1G8KE27"/>
<dbReference type="PANTHER" id="PTHR42820">
    <property type="entry name" value="SHORT-CHAIN DEHYDROGENASE REDUCTASE"/>
    <property type="match status" value="1"/>
</dbReference>
<dbReference type="Gene3D" id="3.40.50.720">
    <property type="entry name" value="NAD(P)-binding Rossmann-like Domain"/>
    <property type="match status" value="1"/>
</dbReference>
<gene>
    <name evidence="1" type="ORF">SAMN05192534_1468</name>
</gene>
<reference evidence="1 2" key="1">
    <citation type="submission" date="2016-10" db="EMBL/GenBank/DDBJ databases">
        <authorList>
            <person name="de Groot N.N."/>
        </authorList>
    </citation>
    <scope>NUCLEOTIDE SEQUENCE [LARGE SCALE GENOMIC DNA]</scope>
    <source>
        <strain evidence="1 2">DSM 21632</strain>
    </source>
</reference>
<accession>A0A1G8KE27</accession>
<protein>
    <submittedName>
        <fullName evidence="1">Short chain dehydrogenase</fullName>
    </submittedName>
</protein>
<dbReference type="OrthoDB" id="286404at2"/>
<dbReference type="InterPro" id="IPR002347">
    <property type="entry name" value="SDR_fam"/>
</dbReference>
<dbReference type="Pfam" id="PF00106">
    <property type="entry name" value="adh_short"/>
    <property type="match status" value="1"/>
</dbReference>
<feature type="non-terminal residue" evidence="1">
    <location>
        <position position="78"/>
    </location>
</feature>
<dbReference type="PANTHER" id="PTHR42820:SF1">
    <property type="entry name" value="SHORT-CHAIN DEHYDROGENASE_REDUCTASE FAMILY PROTEIN"/>
    <property type="match status" value="1"/>
</dbReference>
<evidence type="ECO:0000313" key="2">
    <source>
        <dbReference type="Proteomes" id="UP000199163"/>
    </source>
</evidence>
<dbReference type="InterPro" id="IPR036291">
    <property type="entry name" value="NAD(P)-bd_dom_sf"/>
</dbReference>
<dbReference type="EMBL" id="FNDK01000046">
    <property type="protein sequence ID" value="SDI41697.1"/>
    <property type="molecule type" value="Genomic_DNA"/>
</dbReference>
<dbReference type="RefSeq" id="WP_139184766.1">
    <property type="nucleotide sequence ID" value="NZ_FNDK01000046.1"/>
</dbReference>
<proteinExistence type="predicted"/>
<dbReference type="Proteomes" id="UP000199163">
    <property type="component" value="Unassembled WGS sequence"/>
</dbReference>
<keyword evidence="2" id="KW-1185">Reference proteome</keyword>